<dbReference type="Pfam" id="PF01483">
    <property type="entry name" value="P_proprotein"/>
    <property type="match status" value="1"/>
</dbReference>
<evidence type="ECO:0000313" key="5">
    <source>
        <dbReference type="EMBL" id="MFC0626771.1"/>
    </source>
</evidence>
<dbReference type="PANTHER" id="PTHR38787:SF3">
    <property type="entry name" value="REGULATORY P DOMAIN-CONTAINING PROTEIN"/>
    <property type="match status" value="1"/>
</dbReference>
<keyword evidence="2" id="KW-0378">Hydrolase</keyword>
<name>A0ABV6QQ50_9ACTN</name>
<dbReference type="NCBIfam" id="TIGR04312">
    <property type="entry name" value="choice_anch_B"/>
    <property type="match status" value="1"/>
</dbReference>
<comment type="caution">
    <text evidence="5">The sequence shown here is derived from an EMBL/GenBank/DDBJ whole genome shotgun (WGS) entry which is preliminary data.</text>
</comment>
<dbReference type="InterPro" id="IPR013211">
    <property type="entry name" value="LVIVD"/>
</dbReference>
<evidence type="ECO:0000256" key="1">
    <source>
        <dbReference type="ARBA" id="ARBA00022670"/>
    </source>
</evidence>
<gene>
    <name evidence="5" type="ORF">ACFFGN_22010</name>
</gene>
<proteinExistence type="predicted"/>
<keyword evidence="3" id="KW-0732">Signal</keyword>
<feature type="chain" id="PRO_5046752059" evidence="3">
    <location>
        <begin position="31"/>
        <end position="551"/>
    </location>
</feature>
<dbReference type="InterPro" id="IPR002884">
    <property type="entry name" value="P_dom"/>
</dbReference>
<reference evidence="5 6" key="1">
    <citation type="submission" date="2024-09" db="EMBL/GenBank/DDBJ databases">
        <authorList>
            <person name="Sun Q."/>
            <person name="Mori K."/>
        </authorList>
    </citation>
    <scope>NUCLEOTIDE SEQUENCE [LARGE SCALE GENOMIC DNA]</scope>
    <source>
        <strain evidence="5 6">CGMCC 1.15906</strain>
    </source>
</reference>
<dbReference type="EMBL" id="JBHLTC010000029">
    <property type="protein sequence ID" value="MFC0626771.1"/>
    <property type="molecule type" value="Genomic_DNA"/>
</dbReference>
<accession>A0ABV6QQ50</accession>
<dbReference type="Pfam" id="PF08309">
    <property type="entry name" value="LVIVD"/>
    <property type="match status" value="2"/>
</dbReference>
<dbReference type="InterPro" id="IPR027589">
    <property type="entry name" value="Choice_anch_B"/>
</dbReference>
<feature type="domain" description="P/Homo B" evidence="4">
    <location>
        <begin position="426"/>
        <end position="551"/>
    </location>
</feature>
<feature type="signal peptide" evidence="3">
    <location>
        <begin position="1"/>
        <end position="30"/>
    </location>
</feature>
<organism evidence="5 6">
    <name type="scientific">Kribbella deserti</name>
    <dbReference type="NCBI Taxonomy" id="1926257"/>
    <lineage>
        <taxon>Bacteria</taxon>
        <taxon>Bacillati</taxon>
        <taxon>Actinomycetota</taxon>
        <taxon>Actinomycetes</taxon>
        <taxon>Propionibacteriales</taxon>
        <taxon>Kribbellaceae</taxon>
        <taxon>Kribbella</taxon>
    </lineage>
</organism>
<dbReference type="InterPro" id="IPR008979">
    <property type="entry name" value="Galactose-bd-like_sf"/>
</dbReference>
<evidence type="ECO:0000313" key="6">
    <source>
        <dbReference type="Proteomes" id="UP001589890"/>
    </source>
</evidence>
<dbReference type="PANTHER" id="PTHR38787">
    <property type="entry name" value="REGULATORY P DOMAIN-CONTAINING PROTEIN"/>
    <property type="match status" value="1"/>
</dbReference>
<dbReference type="Proteomes" id="UP001589890">
    <property type="component" value="Unassembled WGS sequence"/>
</dbReference>
<dbReference type="PROSITE" id="PS51829">
    <property type="entry name" value="P_HOMO_B"/>
    <property type="match status" value="1"/>
</dbReference>
<keyword evidence="6" id="KW-1185">Reference proteome</keyword>
<dbReference type="SUPFAM" id="SSF49785">
    <property type="entry name" value="Galactose-binding domain-like"/>
    <property type="match status" value="1"/>
</dbReference>
<dbReference type="Gene3D" id="2.60.120.260">
    <property type="entry name" value="Galactose-binding domain-like"/>
    <property type="match status" value="1"/>
</dbReference>
<keyword evidence="1" id="KW-0645">Protease</keyword>
<evidence type="ECO:0000256" key="2">
    <source>
        <dbReference type="ARBA" id="ARBA00022801"/>
    </source>
</evidence>
<evidence type="ECO:0000256" key="3">
    <source>
        <dbReference type="SAM" id="SignalP"/>
    </source>
</evidence>
<sequence>MVLSRQKARLLAGLAVVAAVTGMTATASWAHDPDTPAGRDAARRFLVDREPVSKAAPITGAAATPCVNGTAAGYPCKGVDLLSVLPMNSIGGGQGNDIWGWTDQLTGKEYALMGRTNGTAFVDISTPTSPIYLGNLPTHSGTAPWRDIKVYKDHAFIVADVSGHGMQVFDLTRLRNISSPQKFTADKHYAQFGNAHNIAINEATGYAYAVGSNTCSGGPHMVDIRTPKTPVSAGCVAADGYTHDTQCVIYKGPDATYTGRELCFNANEDTLTIVDVTNKATPKQVVRKTYNGSAYSHQGWLTEDHKYFLLDDELDEQKRSVNTQTYIWNVQDLDAPVHTGTYTAPSKAIDHNQYVLGNYSYQANYRAGLRIVDISKVATAQLTEAAYFDIYPADSNGSFNGAWSTYPYFPSGNVVISGIEQGLFVVKPQLGNIPPPTGQAYTNDTDVAIQDKATVVSEIPITARSGNASSAVKVDVRIRHTYRGDLAIDVVAPDGTAYRVKDPSNGDGADDVVATYTINASSEPINGTWKLRIQDLYTGDTGTLDSWTITP</sequence>
<evidence type="ECO:0000259" key="4">
    <source>
        <dbReference type="PROSITE" id="PS51829"/>
    </source>
</evidence>
<protein>
    <submittedName>
        <fullName evidence="5">Choice-of-anchor B family protein</fullName>
    </submittedName>
</protein>
<dbReference type="RefSeq" id="WP_380050759.1">
    <property type="nucleotide sequence ID" value="NZ_JBHLTC010000029.1"/>
</dbReference>